<dbReference type="GO" id="GO:0006139">
    <property type="term" value="P:nucleobase-containing compound metabolic process"/>
    <property type="evidence" value="ECO:0007669"/>
    <property type="project" value="InterPro"/>
</dbReference>
<protein>
    <recommendedName>
        <fullName evidence="1">3'-5' exonuclease domain-containing protein</fullName>
    </recommendedName>
</protein>
<comment type="caution">
    <text evidence="2">The sequence shown here is derived from an EMBL/GenBank/DDBJ whole genome shotgun (WGS) entry which is preliminary data.</text>
</comment>
<dbReference type="AlphaFoldDB" id="A0A2G5VLY2"/>
<feature type="domain" description="3'-5' exonuclease" evidence="1">
    <location>
        <begin position="31"/>
        <end position="68"/>
    </location>
</feature>
<dbReference type="EMBL" id="PDUG01000001">
    <property type="protein sequence ID" value="PIC52690.1"/>
    <property type="molecule type" value="Genomic_DNA"/>
</dbReference>
<gene>
    <name evidence="2" type="primary">Cnig_chr_I.g269</name>
    <name evidence="2" type="ORF">B9Z55_000269</name>
</gene>
<dbReference type="GO" id="GO:0008408">
    <property type="term" value="F:3'-5' exonuclease activity"/>
    <property type="evidence" value="ECO:0007669"/>
    <property type="project" value="InterPro"/>
</dbReference>
<keyword evidence="3" id="KW-1185">Reference proteome</keyword>
<dbReference type="GO" id="GO:0003676">
    <property type="term" value="F:nucleic acid binding"/>
    <property type="evidence" value="ECO:0007669"/>
    <property type="project" value="InterPro"/>
</dbReference>
<dbReference type="Proteomes" id="UP000230233">
    <property type="component" value="Chromosome I"/>
</dbReference>
<name>A0A2G5VLY2_9PELO</name>
<dbReference type="Pfam" id="PF01612">
    <property type="entry name" value="DNA_pol_A_exo1"/>
    <property type="match status" value="1"/>
</dbReference>
<evidence type="ECO:0000313" key="3">
    <source>
        <dbReference type="Proteomes" id="UP000230233"/>
    </source>
</evidence>
<accession>A0A2G5VLY2</accession>
<dbReference type="InterPro" id="IPR002562">
    <property type="entry name" value="3'-5'_exonuclease_dom"/>
</dbReference>
<sequence length="86" mass="10364">MRDCVSYNLKETWFHGVQKMIFKESRPHEAGLTLLKIETMSNWCNERLRRDQKRYAGLDCLAMVRIAEEREVYRRTSKKNRLAEVE</sequence>
<proteinExistence type="predicted"/>
<evidence type="ECO:0000259" key="1">
    <source>
        <dbReference type="Pfam" id="PF01612"/>
    </source>
</evidence>
<reference evidence="3" key="1">
    <citation type="submission" date="2017-10" db="EMBL/GenBank/DDBJ databases">
        <title>Rapid genome shrinkage in a self-fertile nematode reveals novel sperm competition proteins.</title>
        <authorList>
            <person name="Yin D."/>
            <person name="Schwarz E.M."/>
            <person name="Thomas C.G."/>
            <person name="Felde R.L."/>
            <person name="Korf I.F."/>
            <person name="Cutter A.D."/>
            <person name="Schartner C.M."/>
            <person name="Ralston E.J."/>
            <person name="Meyer B.J."/>
            <person name="Haag E.S."/>
        </authorList>
    </citation>
    <scope>NUCLEOTIDE SEQUENCE [LARGE SCALE GENOMIC DNA]</scope>
    <source>
        <strain evidence="3">JU1422</strain>
    </source>
</reference>
<organism evidence="2 3">
    <name type="scientific">Caenorhabditis nigoni</name>
    <dbReference type="NCBI Taxonomy" id="1611254"/>
    <lineage>
        <taxon>Eukaryota</taxon>
        <taxon>Metazoa</taxon>
        <taxon>Ecdysozoa</taxon>
        <taxon>Nematoda</taxon>
        <taxon>Chromadorea</taxon>
        <taxon>Rhabditida</taxon>
        <taxon>Rhabditina</taxon>
        <taxon>Rhabditomorpha</taxon>
        <taxon>Rhabditoidea</taxon>
        <taxon>Rhabditidae</taxon>
        <taxon>Peloderinae</taxon>
        <taxon>Caenorhabditis</taxon>
    </lineage>
</organism>
<evidence type="ECO:0000313" key="2">
    <source>
        <dbReference type="EMBL" id="PIC52690.1"/>
    </source>
</evidence>